<proteinExistence type="predicted"/>
<organism evidence="1 2">
    <name type="scientific">Imbroritus primus</name>
    <dbReference type="NCBI Taxonomy" id="3058603"/>
    <lineage>
        <taxon>Bacteria</taxon>
        <taxon>Pseudomonadati</taxon>
        <taxon>Pseudomonadota</taxon>
        <taxon>Betaproteobacteria</taxon>
        <taxon>Burkholderiales</taxon>
        <taxon>Burkholderiaceae</taxon>
        <taxon>Imbroritus</taxon>
    </lineage>
</organism>
<name>A0ACD3SSR9_9BURK</name>
<protein>
    <submittedName>
        <fullName evidence="1">Diguanylate cyclase</fullName>
    </submittedName>
</protein>
<evidence type="ECO:0000313" key="2">
    <source>
        <dbReference type="Proteomes" id="UP000004277"/>
    </source>
</evidence>
<gene>
    <name evidence="1" type="ORF">MW7_003060</name>
</gene>
<sequence length="684" mass="74421">MCGAYPPFFRFTDPYSIPTLIVTTLRQNWHLKSVVAREWGKGMGVSLNAHHLLVAGVVPLAIVIAAVAIVRGGEAGSLRAQAFAQQQQAAIDEAAPLDAAIDVHFDTLTRLRSQLSSLAVLPVAARQLSADDPTVNALFAVSPNGRIQVHGAQRPTALQIPDQELMTWLGGSATAYLSVPVQSNATGTPMIAIAVPWRDAPQQAGLIGLQIDLSDEPALRALTHPATHPGTKRCLHAGGQVLQINARTDGSVRLDPVSDCSPPAPAAAPWLDHLFPVGDVTAYVPLPHTGWMLERTTPAREAFAPFRAAQATLGIVALAILAISLGTAWWLFRLLMQPLRELQRLTALTEPGTRPPPATEITALTDAFRHSLIHLRRRVRLVTHACDHATQVAERATLTADLFPDLAGLIGPDRCFIHVNKPHEALFGKPASAIIGRPVHELWGHESFAEMEPFLTQALQGSAATFTMRHGPPRTARWLETTYQPVLTPETGDVRAVHFRVRDLTTERHNALRLQREVQTDALTGLLNRRGFNFRLERALARTSGDGGAITLMYVDLDRFKEVNDTYGHAVGDELLRTFAQRLTHAVRSNDALGRLGGDEFVILIEGDEAAYTDRVARAVLACAQLSFNLREHWVEIGASIGIASGRGGEKTVHQLSEEADAALYQAKRDGKNCFRRFRISAAA</sequence>
<keyword evidence="2" id="KW-1185">Reference proteome</keyword>
<evidence type="ECO:0000313" key="1">
    <source>
        <dbReference type="EMBL" id="TMS59173.1"/>
    </source>
</evidence>
<reference evidence="1" key="1">
    <citation type="submission" date="2019-05" db="EMBL/GenBank/DDBJ databases">
        <title>Revised genome assembly of Burkholderiaceae (previously Ralstonia) sp. PBA.</title>
        <authorList>
            <person name="Gan H.M."/>
        </authorList>
    </citation>
    <scope>NUCLEOTIDE SEQUENCE</scope>
    <source>
        <strain evidence="1">PBA</strain>
    </source>
</reference>
<accession>A0ACD3SSR9</accession>
<comment type="caution">
    <text evidence="1">The sequence shown here is derived from an EMBL/GenBank/DDBJ whole genome shotgun (WGS) entry which is preliminary data.</text>
</comment>
<dbReference type="Proteomes" id="UP000004277">
    <property type="component" value="Unassembled WGS sequence"/>
</dbReference>
<dbReference type="EMBL" id="AKCV02000011">
    <property type="protein sequence ID" value="TMS59173.1"/>
    <property type="molecule type" value="Genomic_DNA"/>
</dbReference>